<accession>A0AAD6Z5X2</accession>
<dbReference type="Proteomes" id="UP001218218">
    <property type="component" value="Unassembled WGS sequence"/>
</dbReference>
<dbReference type="EMBL" id="JARIHO010000085">
    <property type="protein sequence ID" value="KAJ7308625.1"/>
    <property type="molecule type" value="Genomic_DNA"/>
</dbReference>
<protein>
    <submittedName>
        <fullName evidence="1">Uncharacterized protein</fullName>
    </submittedName>
</protein>
<dbReference type="AlphaFoldDB" id="A0AAD6Z5X2"/>
<sequence>MSQPQRSLSDNCGVTYDDMYIKILSRNSQALLILRMVSIWPVNLDPWAAALDLLELQWNEIRPLAALRSYCSNGMSLSQSLFTFLHDPIRSRALYATRQEIYDLATMHCISRIRKALVDVNGFLFLRYVLPIEWSPSCTPNRSAGWTTC</sequence>
<evidence type="ECO:0000313" key="1">
    <source>
        <dbReference type="EMBL" id="KAJ7308625.1"/>
    </source>
</evidence>
<gene>
    <name evidence="1" type="ORF">DFH08DRAFT_491014</name>
</gene>
<name>A0AAD6Z5X2_9AGAR</name>
<organism evidence="1 2">
    <name type="scientific">Mycena albidolilacea</name>
    <dbReference type="NCBI Taxonomy" id="1033008"/>
    <lineage>
        <taxon>Eukaryota</taxon>
        <taxon>Fungi</taxon>
        <taxon>Dikarya</taxon>
        <taxon>Basidiomycota</taxon>
        <taxon>Agaricomycotina</taxon>
        <taxon>Agaricomycetes</taxon>
        <taxon>Agaricomycetidae</taxon>
        <taxon>Agaricales</taxon>
        <taxon>Marasmiineae</taxon>
        <taxon>Mycenaceae</taxon>
        <taxon>Mycena</taxon>
    </lineage>
</organism>
<proteinExistence type="predicted"/>
<evidence type="ECO:0000313" key="2">
    <source>
        <dbReference type="Proteomes" id="UP001218218"/>
    </source>
</evidence>
<reference evidence="1" key="1">
    <citation type="submission" date="2023-03" db="EMBL/GenBank/DDBJ databases">
        <title>Massive genome expansion in bonnet fungi (Mycena s.s.) driven by repeated elements and novel gene families across ecological guilds.</title>
        <authorList>
            <consortium name="Lawrence Berkeley National Laboratory"/>
            <person name="Harder C.B."/>
            <person name="Miyauchi S."/>
            <person name="Viragh M."/>
            <person name="Kuo A."/>
            <person name="Thoen E."/>
            <person name="Andreopoulos B."/>
            <person name="Lu D."/>
            <person name="Skrede I."/>
            <person name="Drula E."/>
            <person name="Henrissat B."/>
            <person name="Morin E."/>
            <person name="Kohler A."/>
            <person name="Barry K."/>
            <person name="LaButti K."/>
            <person name="Morin E."/>
            <person name="Salamov A."/>
            <person name="Lipzen A."/>
            <person name="Mereny Z."/>
            <person name="Hegedus B."/>
            <person name="Baldrian P."/>
            <person name="Stursova M."/>
            <person name="Weitz H."/>
            <person name="Taylor A."/>
            <person name="Grigoriev I.V."/>
            <person name="Nagy L.G."/>
            <person name="Martin F."/>
            <person name="Kauserud H."/>
        </authorList>
    </citation>
    <scope>NUCLEOTIDE SEQUENCE</scope>
    <source>
        <strain evidence="1">CBHHK002</strain>
    </source>
</reference>
<keyword evidence="2" id="KW-1185">Reference proteome</keyword>
<comment type="caution">
    <text evidence="1">The sequence shown here is derived from an EMBL/GenBank/DDBJ whole genome shotgun (WGS) entry which is preliminary data.</text>
</comment>